<comment type="caution">
    <text evidence="2">The sequence shown here is derived from an EMBL/GenBank/DDBJ whole genome shotgun (WGS) entry which is preliminary data.</text>
</comment>
<name>A0AAE0K086_9PEZI</name>
<feature type="transmembrane region" description="Helical" evidence="1">
    <location>
        <begin position="51"/>
        <end position="68"/>
    </location>
</feature>
<dbReference type="Proteomes" id="UP001287356">
    <property type="component" value="Unassembled WGS sequence"/>
</dbReference>
<evidence type="ECO:0000313" key="2">
    <source>
        <dbReference type="EMBL" id="KAK3367180.1"/>
    </source>
</evidence>
<keyword evidence="3" id="KW-1185">Reference proteome</keyword>
<reference evidence="2" key="1">
    <citation type="journal article" date="2023" name="Mol. Phylogenet. Evol.">
        <title>Genome-scale phylogeny and comparative genomics of the fungal order Sordariales.</title>
        <authorList>
            <person name="Hensen N."/>
            <person name="Bonometti L."/>
            <person name="Westerberg I."/>
            <person name="Brannstrom I.O."/>
            <person name="Guillou S."/>
            <person name="Cros-Aarteil S."/>
            <person name="Calhoun S."/>
            <person name="Haridas S."/>
            <person name="Kuo A."/>
            <person name="Mondo S."/>
            <person name="Pangilinan J."/>
            <person name="Riley R."/>
            <person name="LaButti K."/>
            <person name="Andreopoulos B."/>
            <person name="Lipzen A."/>
            <person name="Chen C."/>
            <person name="Yan M."/>
            <person name="Daum C."/>
            <person name="Ng V."/>
            <person name="Clum A."/>
            <person name="Steindorff A."/>
            <person name="Ohm R.A."/>
            <person name="Martin F."/>
            <person name="Silar P."/>
            <person name="Natvig D.O."/>
            <person name="Lalanne C."/>
            <person name="Gautier V."/>
            <person name="Ament-Velasquez S.L."/>
            <person name="Kruys A."/>
            <person name="Hutchinson M.I."/>
            <person name="Powell A.J."/>
            <person name="Barry K."/>
            <person name="Miller A.N."/>
            <person name="Grigoriev I.V."/>
            <person name="Debuchy R."/>
            <person name="Gladieux P."/>
            <person name="Hiltunen Thoren M."/>
            <person name="Johannesson H."/>
        </authorList>
    </citation>
    <scope>NUCLEOTIDE SEQUENCE</scope>
    <source>
        <strain evidence="2">CBS 958.72</strain>
    </source>
</reference>
<protein>
    <submittedName>
        <fullName evidence="2">Uncharacterized protein</fullName>
    </submittedName>
</protein>
<keyword evidence="1" id="KW-0812">Transmembrane</keyword>
<dbReference type="EMBL" id="JAULSN010000007">
    <property type="protein sequence ID" value="KAK3367180.1"/>
    <property type="molecule type" value="Genomic_DNA"/>
</dbReference>
<organism evidence="2 3">
    <name type="scientific">Lasiosphaeria ovina</name>
    <dbReference type="NCBI Taxonomy" id="92902"/>
    <lineage>
        <taxon>Eukaryota</taxon>
        <taxon>Fungi</taxon>
        <taxon>Dikarya</taxon>
        <taxon>Ascomycota</taxon>
        <taxon>Pezizomycotina</taxon>
        <taxon>Sordariomycetes</taxon>
        <taxon>Sordariomycetidae</taxon>
        <taxon>Sordariales</taxon>
        <taxon>Lasiosphaeriaceae</taxon>
        <taxon>Lasiosphaeria</taxon>
    </lineage>
</organism>
<sequence>MVMSIHDGGVLRLERLAPHSPFLLLLLGFLGYFLGHNWCPSGGYGRAPATLFTQIHVSYVIVVLIISIPS</sequence>
<keyword evidence="1" id="KW-1133">Transmembrane helix</keyword>
<dbReference type="AlphaFoldDB" id="A0AAE0K086"/>
<evidence type="ECO:0000313" key="3">
    <source>
        <dbReference type="Proteomes" id="UP001287356"/>
    </source>
</evidence>
<accession>A0AAE0K086</accession>
<feature type="transmembrane region" description="Helical" evidence="1">
    <location>
        <begin position="20"/>
        <end position="39"/>
    </location>
</feature>
<keyword evidence="1" id="KW-0472">Membrane</keyword>
<evidence type="ECO:0000256" key="1">
    <source>
        <dbReference type="SAM" id="Phobius"/>
    </source>
</evidence>
<proteinExistence type="predicted"/>
<gene>
    <name evidence="2" type="ORF">B0T24DRAFT_635154</name>
</gene>
<reference evidence="2" key="2">
    <citation type="submission" date="2023-06" db="EMBL/GenBank/DDBJ databases">
        <authorList>
            <consortium name="Lawrence Berkeley National Laboratory"/>
            <person name="Haridas S."/>
            <person name="Hensen N."/>
            <person name="Bonometti L."/>
            <person name="Westerberg I."/>
            <person name="Brannstrom I.O."/>
            <person name="Guillou S."/>
            <person name="Cros-Aarteil S."/>
            <person name="Calhoun S."/>
            <person name="Kuo A."/>
            <person name="Mondo S."/>
            <person name="Pangilinan J."/>
            <person name="Riley R."/>
            <person name="Labutti K."/>
            <person name="Andreopoulos B."/>
            <person name="Lipzen A."/>
            <person name="Chen C."/>
            <person name="Yanf M."/>
            <person name="Daum C."/>
            <person name="Ng V."/>
            <person name="Clum A."/>
            <person name="Steindorff A."/>
            <person name="Ohm R."/>
            <person name="Martin F."/>
            <person name="Silar P."/>
            <person name="Natvig D."/>
            <person name="Lalanne C."/>
            <person name="Gautier V."/>
            <person name="Ament-Velasquez S.L."/>
            <person name="Kruys A."/>
            <person name="Hutchinson M.I."/>
            <person name="Powell A.J."/>
            <person name="Barry K."/>
            <person name="Miller A.N."/>
            <person name="Grigoriev I.V."/>
            <person name="Debuchy R."/>
            <person name="Gladieux P."/>
            <person name="Thoren M.H."/>
            <person name="Johannesson H."/>
        </authorList>
    </citation>
    <scope>NUCLEOTIDE SEQUENCE</scope>
    <source>
        <strain evidence="2">CBS 958.72</strain>
    </source>
</reference>